<dbReference type="EMBL" id="JBICCN010000120">
    <property type="protein sequence ID" value="KAL3092080.1"/>
    <property type="molecule type" value="Genomic_DNA"/>
</dbReference>
<feature type="compositionally biased region" description="Basic and acidic residues" evidence="1">
    <location>
        <begin position="22"/>
        <end position="33"/>
    </location>
</feature>
<sequence>MTAVEEDEEEEVRGWERKKRKIWEEGNGEDKRWANMGRIGCAGSADTTHPPRGKHKVAEPNGADGYNWEVMELANIDSSGGFGRGQISGATVSHRPSSTCFSLESHKIPVFEEAILMGPRLKDFSQQQ</sequence>
<evidence type="ECO:0000256" key="1">
    <source>
        <dbReference type="SAM" id="MobiDB-lite"/>
    </source>
</evidence>
<organism evidence="2 3">
    <name type="scientific">Heterodera schachtii</name>
    <name type="common">Sugarbeet cyst nematode worm</name>
    <name type="synonym">Tylenchus schachtii</name>
    <dbReference type="NCBI Taxonomy" id="97005"/>
    <lineage>
        <taxon>Eukaryota</taxon>
        <taxon>Metazoa</taxon>
        <taxon>Ecdysozoa</taxon>
        <taxon>Nematoda</taxon>
        <taxon>Chromadorea</taxon>
        <taxon>Rhabditida</taxon>
        <taxon>Tylenchina</taxon>
        <taxon>Tylenchomorpha</taxon>
        <taxon>Tylenchoidea</taxon>
        <taxon>Heteroderidae</taxon>
        <taxon>Heteroderinae</taxon>
        <taxon>Heterodera</taxon>
    </lineage>
</organism>
<gene>
    <name evidence="2" type="ORF">niasHS_004243</name>
</gene>
<dbReference type="Proteomes" id="UP001620645">
    <property type="component" value="Unassembled WGS sequence"/>
</dbReference>
<dbReference type="AlphaFoldDB" id="A0ABD2JND9"/>
<comment type="caution">
    <text evidence="2">The sequence shown here is derived from an EMBL/GenBank/DDBJ whole genome shotgun (WGS) entry which is preliminary data.</text>
</comment>
<keyword evidence="3" id="KW-1185">Reference proteome</keyword>
<feature type="compositionally biased region" description="Acidic residues" evidence="1">
    <location>
        <begin position="1"/>
        <end position="11"/>
    </location>
</feature>
<evidence type="ECO:0000313" key="3">
    <source>
        <dbReference type="Proteomes" id="UP001620645"/>
    </source>
</evidence>
<evidence type="ECO:0000313" key="2">
    <source>
        <dbReference type="EMBL" id="KAL3092080.1"/>
    </source>
</evidence>
<feature type="region of interest" description="Disordered" evidence="1">
    <location>
        <begin position="1"/>
        <end position="62"/>
    </location>
</feature>
<reference evidence="2 3" key="1">
    <citation type="submission" date="2024-10" db="EMBL/GenBank/DDBJ databases">
        <authorList>
            <person name="Kim D."/>
        </authorList>
    </citation>
    <scope>NUCLEOTIDE SEQUENCE [LARGE SCALE GENOMIC DNA]</scope>
    <source>
        <strain evidence="2">Taebaek</strain>
    </source>
</reference>
<accession>A0ABD2JND9</accession>
<protein>
    <submittedName>
        <fullName evidence="2">Uncharacterized protein</fullName>
    </submittedName>
</protein>
<proteinExistence type="predicted"/>
<name>A0ABD2JND9_HETSC</name>